<dbReference type="InterPro" id="IPR016162">
    <property type="entry name" value="Ald_DH_N"/>
</dbReference>
<evidence type="ECO:0000256" key="1">
    <source>
        <dbReference type="ARBA" id="ARBA00009986"/>
    </source>
</evidence>
<dbReference type="PANTHER" id="PTHR42991:SF1">
    <property type="entry name" value="ALDEHYDE DEHYDROGENASE"/>
    <property type="match status" value="1"/>
</dbReference>
<protein>
    <recommendedName>
        <fullName evidence="3">Aldehyde dehydrogenase domain-containing protein</fullName>
    </recommendedName>
</protein>
<evidence type="ECO:0000256" key="2">
    <source>
        <dbReference type="ARBA" id="ARBA00023002"/>
    </source>
</evidence>
<reference evidence="4" key="1">
    <citation type="submission" date="2018-05" db="EMBL/GenBank/DDBJ databases">
        <authorList>
            <person name="Lanie J.A."/>
            <person name="Ng W.-L."/>
            <person name="Kazmierczak K.M."/>
            <person name="Andrzejewski T.M."/>
            <person name="Davidsen T.M."/>
            <person name="Wayne K.J."/>
            <person name="Tettelin H."/>
            <person name="Glass J.I."/>
            <person name="Rusch D."/>
            <person name="Podicherti R."/>
            <person name="Tsui H.-C.T."/>
            <person name="Winkler M.E."/>
        </authorList>
    </citation>
    <scope>NUCLEOTIDE SEQUENCE</scope>
</reference>
<gene>
    <name evidence="4" type="ORF">METZ01_LOCUS86600</name>
</gene>
<dbReference type="Gene3D" id="3.40.309.10">
    <property type="entry name" value="Aldehyde Dehydrogenase, Chain A, domain 2"/>
    <property type="match status" value="1"/>
</dbReference>
<dbReference type="Gene3D" id="3.40.605.10">
    <property type="entry name" value="Aldehyde Dehydrogenase, Chain A, domain 1"/>
    <property type="match status" value="1"/>
</dbReference>
<dbReference type="PANTHER" id="PTHR42991">
    <property type="entry name" value="ALDEHYDE DEHYDROGENASE"/>
    <property type="match status" value="1"/>
</dbReference>
<keyword evidence="2" id="KW-0560">Oxidoreductase</keyword>
<proteinExistence type="inferred from homology"/>
<dbReference type="AlphaFoldDB" id="A0A381V031"/>
<name>A0A381V031_9ZZZZ</name>
<dbReference type="InterPro" id="IPR016161">
    <property type="entry name" value="Ald_DH/histidinol_DH"/>
</dbReference>
<dbReference type="InterPro" id="IPR051020">
    <property type="entry name" value="ALDH-related_metabolic_enz"/>
</dbReference>
<dbReference type="InterPro" id="IPR015590">
    <property type="entry name" value="Aldehyde_DH_dom"/>
</dbReference>
<comment type="similarity">
    <text evidence="1">Belongs to the aldehyde dehydrogenase family.</text>
</comment>
<dbReference type="EMBL" id="UINC01007515">
    <property type="protein sequence ID" value="SVA33746.1"/>
    <property type="molecule type" value="Genomic_DNA"/>
</dbReference>
<feature type="domain" description="Aldehyde dehydrogenase" evidence="3">
    <location>
        <begin position="4"/>
        <end position="455"/>
    </location>
</feature>
<evidence type="ECO:0000259" key="3">
    <source>
        <dbReference type="Pfam" id="PF00171"/>
    </source>
</evidence>
<dbReference type="GO" id="GO:0008911">
    <property type="term" value="F:lactaldehyde dehydrogenase (NAD+) activity"/>
    <property type="evidence" value="ECO:0007669"/>
    <property type="project" value="TreeGrafter"/>
</dbReference>
<dbReference type="SUPFAM" id="SSF53720">
    <property type="entry name" value="ALDH-like"/>
    <property type="match status" value="1"/>
</dbReference>
<sequence>MGEILVTAPYDGAELGSIPETDAAGIEAALASAHALYRDRGKWLSKARRIEILRKAAEIIRERREDLARASAQEGGKPYPDSLAEIDRGADGVETCIEELRTQGGHVIPMGLNPSSAGRLAFTQYEPIGVVVAVSAFNHPFNLIVHQVAPAVAVGCPVIVKPAPPTPLTCQTFLNILFEAGLPKEWATMVAPENLDLATALVADKRVGFFSFIGSSGVGWMLRSKLAPGARCALEHGGVAPVIVAPDANLDTALPTLAKGGFYHAGQVCVSVQRIFCDAKIAQDVAAGIAAQADSMKVSDPTLADTDVGPLINHNECDRVATWVSDAISGGAKLITGGDKISDSCYKPTVLFDPPADAKISTAEIFGPAVCVYPYDNMDSAIARANSLPVSFQAAVFTRDLDTAMHCYRNLDGTAIMVNDHTAFRVDWMPFAGARTSGHGVGGIPYTVHEMQTEKMMVWRSSALD</sequence>
<accession>A0A381V031</accession>
<evidence type="ECO:0000313" key="4">
    <source>
        <dbReference type="EMBL" id="SVA33746.1"/>
    </source>
</evidence>
<dbReference type="Pfam" id="PF00171">
    <property type="entry name" value="Aldedh"/>
    <property type="match status" value="1"/>
</dbReference>
<dbReference type="InterPro" id="IPR016163">
    <property type="entry name" value="Ald_DH_C"/>
</dbReference>
<organism evidence="4">
    <name type="scientific">marine metagenome</name>
    <dbReference type="NCBI Taxonomy" id="408172"/>
    <lineage>
        <taxon>unclassified sequences</taxon>
        <taxon>metagenomes</taxon>
        <taxon>ecological metagenomes</taxon>
    </lineage>
</organism>